<dbReference type="GeneID" id="70249285"/>
<dbReference type="PROSITE" id="PS00463">
    <property type="entry name" value="ZN2_CY6_FUNGAL_1"/>
    <property type="match status" value="1"/>
</dbReference>
<protein>
    <submittedName>
        <fullName evidence="8">Fungal-specific transcription factor domain-containing protein</fullName>
    </submittedName>
</protein>
<reference evidence="8" key="1">
    <citation type="submission" date="2021-12" db="EMBL/GenBank/DDBJ databases">
        <title>Convergent genome expansion in fungi linked to evolution of root-endophyte symbiosis.</title>
        <authorList>
            <consortium name="DOE Joint Genome Institute"/>
            <person name="Ke Y.-H."/>
            <person name="Bonito G."/>
            <person name="Liao H.-L."/>
            <person name="Looney B."/>
            <person name="Rojas-Flechas A."/>
            <person name="Nash J."/>
            <person name="Hameed K."/>
            <person name="Schadt C."/>
            <person name="Martin F."/>
            <person name="Crous P.W."/>
            <person name="Miettinen O."/>
            <person name="Magnuson J.K."/>
            <person name="Labbe J."/>
            <person name="Jacobson D."/>
            <person name="Doktycz M.J."/>
            <person name="Veneault-Fourrey C."/>
            <person name="Kuo A."/>
            <person name="Mondo S."/>
            <person name="Calhoun S."/>
            <person name="Riley R."/>
            <person name="Ohm R."/>
            <person name="LaButti K."/>
            <person name="Andreopoulos B."/>
            <person name="Pangilinan J."/>
            <person name="Nolan M."/>
            <person name="Tritt A."/>
            <person name="Clum A."/>
            <person name="Lipzen A."/>
            <person name="Daum C."/>
            <person name="Barry K."/>
            <person name="Grigoriev I.V."/>
            <person name="Vilgalys R."/>
        </authorList>
    </citation>
    <scope>NUCLEOTIDE SEQUENCE</scope>
    <source>
        <strain evidence="8">PMI_201</strain>
    </source>
</reference>
<keyword evidence="9" id="KW-1185">Reference proteome</keyword>
<comment type="subcellular location">
    <subcellularLocation>
        <location evidence="1">Nucleus</location>
    </subcellularLocation>
</comment>
<dbReference type="PANTHER" id="PTHR37534">
    <property type="entry name" value="TRANSCRIPTIONAL ACTIVATOR PROTEIN UGA3"/>
    <property type="match status" value="1"/>
</dbReference>
<dbReference type="InterPro" id="IPR021858">
    <property type="entry name" value="Fun_TF"/>
</dbReference>
<proteinExistence type="predicted"/>
<comment type="caution">
    <text evidence="8">The sequence shown here is derived from an EMBL/GenBank/DDBJ whole genome shotgun (WGS) entry which is preliminary data.</text>
</comment>
<evidence type="ECO:0000313" key="8">
    <source>
        <dbReference type="EMBL" id="KAH8698420.1"/>
    </source>
</evidence>
<sequence length="638" mass="72113">MDPSLVPYASDHDLWSHPSLTPSALLVDSLTVPFEFTDTYEYDLSQQVQPPLKRRRGKAFTGCLTCRERKIKCDETRPICKNCERSRLYVCRGFIDSSGAISYDNFSPQAVKTPLATNSVLLNRGGCSMPSNISRTLSKFHQVPTDQRTTTAETETARSLNGEPINPSPSQTPFASSRELEALDESCEKYEDLIAHYRDVVSYIMMPTIDSARNPWLQLYLPWALRKRPTKTQLALRYALLSVAAYHRARTSPQALSDDISKACEFEEKAASTIADLLEQCSELTETSDKCALLAAAMTMITVSLVSGDRTSCPTHIALANRVFHQTGGDVFWKSNLQSAILYQIFRCYGMLASTSQIQPEQSKSELVVEDAEDQSPQIPNTAEHGDDALIQRHYILDISFGISLQTMNLLNKIVSIAPRLLEKNNQGNWPSELFNDLKSLEESLHRIDETQSFSNSMCYPSWTLNECESYDEYSSTGLPSPISEELMINHQRAFHNAVILFFYRVVYQNTRNKKMQVLSSKYQKSGQHYVDKILESLENIDCLTRGAKVRPASTLWPCFVAGCEAIETSLRHRAFIWLSKMAKRGFGNVERAKQLVMEVWRKTDRHLDDETKIYPLGLGPVDWRLVIKESGVSILLC</sequence>
<evidence type="ECO:0000259" key="7">
    <source>
        <dbReference type="PROSITE" id="PS50048"/>
    </source>
</evidence>
<keyword evidence="4" id="KW-0804">Transcription</keyword>
<dbReference type="EMBL" id="JAJTJA010000005">
    <property type="protein sequence ID" value="KAH8698420.1"/>
    <property type="molecule type" value="Genomic_DNA"/>
</dbReference>
<dbReference type="AlphaFoldDB" id="A0AAD4KQU4"/>
<accession>A0AAD4KQU4</accession>
<dbReference type="PROSITE" id="PS50048">
    <property type="entry name" value="ZN2_CY6_FUNGAL_2"/>
    <property type="match status" value="1"/>
</dbReference>
<gene>
    <name evidence="8" type="ORF">BGW36DRAFT_406391</name>
</gene>
<evidence type="ECO:0000313" key="9">
    <source>
        <dbReference type="Proteomes" id="UP001201262"/>
    </source>
</evidence>
<dbReference type="InterPro" id="IPR036864">
    <property type="entry name" value="Zn2-C6_fun-type_DNA-bd_sf"/>
</dbReference>
<name>A0AAD4KQU4_9EURO</name>
<dbReference type="GO" id="GO:0003677">
    <property type="term" value="F:DNA binding"/>
    <property type="evidence" value="ECO:0007669"/>
    <property type="project" value="UniProtKB-KW"/>
</dbReference>
<feature type="compositionally biased region" description="Low complexity" evidence="6">
    <location>
        <begin position="148"/>
        <end position="158"/>
    </location>
</feature>
<organism evidence="8 9">
    <name type="scientific">Talaromyces proteolyticus</name>
    <dbReference type="NCBI Taxonomy" id="1131652"/>
    <lineage>
        <taxon>Eukaryota</taxon>
        <taxon>Fungi</taxon>
        <taxon>Dikarya</taxon>
        <taxon>Ascomycota</taxon>
        <taxon>Pezizomycotina</taxon>
        <taxon>Eurotiomycetes</taxon>
        <taxon>Eurotiomycetidae</taxon>
        <taxon>Eurotiales</taxon>
        <taxon>Trichocomaceae</taxon>
        <taxon>Talaromyces</taxon>
        <taxon>Talaromyces sect. Bacilispori</taxon>
    </lineage>
</organism>
<evidence type="ECO:0000256" key="1">
    <source>
        <dbReference type="ARBA" id="ARBA00004123"/>
    </source>
</evidence>
<evidence type="ECO:0000256" key="5">
    <source>
        <dbReference type="ARBA" id="ARBA00023242"/>
    </source>
</evidence>
<evidence type="ECO:0000256" key="2">
    <source>
        <dbReference type="ARBA" id="ARBA00023015"/>
    </source>
</evidence>
<keyword evidence="5" id="KW-0539">Nucleus</keyword>
<evidence type="ECO:0000256" key="6">
    <source>
        <dbReference type="SAM" id="MobiDB-lite"/>
    </source>
</evidence>
<dbReference type="GO" id="GO:0005634">
    <property type="term" value="C:nucleus"/>
    <property type="evidence" value="ECO:0007669"/>
    <property type="project" value="UniProtKB-SubCell"/>
</dbReference>
<dbReference type="PANTHER" id="PTHR37534:SF46">
    <property type="entry name" value="ZN(II)2CYS6 TRANSCRIPTION FACTOR (EUROFUNG)"/>
    <property type="match status" value="1"/>
</dbReference>
<dbReference type="CDD" id="cd00067">
    <property type="entry name" value="GAL4"/>
    <property type="match status" value="1"/>
</dbReference>
<dbReference type="Pfam" id="PF00172">
    <property type="entry name" value="Zn_clus"/>
    <property type="match status" value="1"/>
</dbReference>
<evidence type="ECO:0000256" key="3">
    <source>
        <dbReference type="ARBA" id="ARBA00023125"/>
    </source>
</evidence>
<feature type="region of interest" description="Disordered" evidence="6">
    <location>
        <begin position="141"/>
        <end position="176"/>
    </location>
</feature>
<dbReference type="InterPro" id="IPR001138">
    <property type="entry name" value="Zn2Cys6_DnaBD"/>
</dbReference>
<dbReference type="Gene3D" id="4.10.240.10">
    <property type="entry name" value="Zn(2)-C6 fungal-type DNA-binding domain"/>
    <property type="match status" value="1"/>
</dbReference>
<dbReference type="Proteomes" id="UP001201262">
    <property type="component" value="Unassembled WGS sequence"/>
</dbReference>
<keyword evidence="3" id="KW-0238">DNA-binding</keyword>
<dbReference type="Pfam" id="PF11951">
    <property type="entry name" value="Fungal_trans_2"/>
    <property type="match status" value="1"/>
</dbReference>
<dbReference type="SUPFAM" id="SSF57701">
    <property type="entry name" value="Zn2/Cys6 DNA-binding domain"/>
    <property type="match status" value="1"/>
</dbReference>
<dbReference type="RefSeq" id="XP_046072884.1">
    <property type="nucleotide sequence ID" value="XM_046218998.1"/>
</dbReference>
<feature type="domain" description="Zn(2)-C6 fungal-type" evidence="7">
    <location>
        <begin position="62"/>
        <end position="91"/>
    </location>
</feature>
<dbReference type="GO" id="GO:0000981">
    <property type="term" value="F:DNA-binding transcription factor activity, RNA polymerase II-specific"/>
    <property type="evidence" value="ECO:0007669"/>
    <property type="project" value="InterPro"/>
</dbReference>
<evidence type="ECO:0000256" key="4">
    <source>
        <dbReference type="ARBA" id="ARBA00023163"/>
    </source>
</evidence>
<dbReference type="GO" id="GO:0008270">
    <property type="term" value="F:zinc ion binding"/>
    <property type="evidence" value="ECO:0007669"/>
    <property type="project" value="InterPro"/>
</dbReference>
<dbReference type="SMART" id="SM00066">
    <property type="entry name" value="GAL4"/>
    <property type="match status" value="1"/>
</dbReference>
<keyword evidence="2" id="KW-0805">Transcription regulation</keyword>